<feature type="region of interest" description="Disordered" evidence="7">
    <location>
        <begin position="23"/>
        <end position="66"/>
    </location>
</feature>
<dbReference type="GO" id="GO:0006621">
    <property type="term" value="P:protein retention in ER lumen"/>
    <property type="evidence" value="ECO:0007669"/>
    <property type="project" value="TreeGrafter"/>
</dbReference>
<evidence type="ECO:0000256" key="2">
    <source>
        <dbReference type="ARBA" id="ARBA00004308"/>
    </source>
</evidence>
<dbReference type="InterPro" id="IPR055285">
    <property type="entry name" value="ANKRD13_C"/>
</dbReference>
<keyword evidence="6" id="KW-0472">Membrane</keyword>
<evidence type="ECO:0000256" key="5">
    <source>
        <dbReference type="ARBA" id="ARBA00023043"/>
    </source>
</evidence>
<comment type="subcellular location">
    <subcellularLocation>
        <location evidence="2">Endomembrane system</location>
    </subcellularLocation>
    <subcellularLocation>
        <location evidence="1">Endoplasmic reticulum</location>
    </subcellularLocation>
</comment>
<dbReference type="PANTHER" id="PTHR12447:SF25">
    <property type="entry name" value="ANKYRIN REPEAT DOMAIN-CONTAINING PROTEIN 13C"/>
    <property type="match status" value="1"/>
</dbReference>
<evidence type="ECO:0000256" key="6">
    <source>
        <dbReference type="ARBA" id="ARBA00023136"/>
    </source>
</evidence>
<evidence type="ECO:0000313" key="10">
    <source>
        <dbReference type="Proteomes" id="UP000694388"/>
    </source>
</evidence>
<dbReference type="GO" id="GO:0005783">
    <property type="term" value="C:endoplasmic reticulum"/>
    <property type="evidence" value="ECO:0007669"/>
    <property type="project" value="UniProtKB-SubCell"/>
</dbReference>
<evidence type="ECO:0000259" key="8">
    <source>
        <dbReference type="Pfam" id="PF11904"/>
    </source>
</evidence>
<dbReference type="InterPro" id="IPR021832">
    <property type="entry name" value="ANKRD13"/>
</dbReference>
<evidence type="ECO:0000256" key="3">
    <source>
        <dbReference type="ARBA" id="ARBA00022737"/>
    </source>
</evidence>
<keyword evidence="10" id="KW-1185">Reference proteome</keyword>
<proteinExistence type="predicted"/>
<evidence type="ECO:0000256" key="4">
    <source>
        <dbReference type="ARBA" id="ARBA00022824"/>
    </source>
</evidence>
<reference evidence="9" key="2">
    <citation type="submission" date="2025-09" db="UniProtKB">
        <authorList>
            <consortium name="Ensembl"/>
        </authorList>
    </citation>
    <scope>IDENTIFICATION</scope>
</reference>
<dbReference type="GeneTree" id="ENSGT00950000182928"/>
<organism evidence="9 10">
    <name type="scientific">Eptatretus burgeri</name>
    <name type="common">Inshore hagfish</name>
    <dbReference type="NCBI Taxonomy" id="7764"/>
    <lineage>
        <taxon>Eukaryota</taxon>
        <taxon>Metazoa</taxon>
        <taxon>Chordata</taxon>
        <taxon>Craniata</taxon>
        <taxon>Vertebrata</taxon>
        <taxon>Cyclostomata</taxon>
        <taxon>Myxini</taxon>
        <taxon>Myxiniformes</taxon>
        <taxon>Myxinidae</taxon>
        <taxon>Eptatretinae</taxon>
        <taxon>Eptatretus</taxon>
    </lineage>
</organism>
<feature type="domain" description="Ankyrin repeat" evidence="8">
    <location>
        <begin position="55"/>
        <end position="148"/>
    </location>
</feature>
<sequence>MLEDLREHLSEEDVVRNKALLENLRRGGSHRTPQVGSRSSLPRPPTSPVSWHDYISAEPGRPPSLGRRTLCKESRKYFRATMAMSLNFPLNLLKLLNVLEVVAPFKQFHKLRDFVQLQLPPGFPVKLDVPVFPTISATVTFNEFRRMSSFPSSLFSIPSDFVEDPSHFPDL</sequence>
<dbReference type="PANTHER" id="PTHR12447">
    <property type="entry name" value="ANKYRIN REPEAT DOMAIN-CONTAINING PROTEIN 13"/>
    <property type="match status" value="1"/>
</dbReference>
<keyword evidence="4" id="KW-0256">Endoplasmic reticulum</keyword>
<reference evidence="9" key="1">
    <citation type="submission" date="2025-08" db="UniProtKB">
        <authorList>
            <consortium name="Ensembl"/>
        </authorList>
    </citation>
    <scope>IDENTIFICATION</scope>
</reference>
<dbReference type="Pfam" id="PF11904">
    <property type="entry name" value="ANKRD13_C"/>
    <property type="match status" value="1"/>
</dbReference>
<dbReference type="Proteomes" id="UP000694388">
    <property type="component" value="Unplaced"/>
</dbReference>
<dbReference type="OMA" id="WHDYISA"/>
<keyword evidence="5" id="KW-0040">ANK repeat</keyword>
<dbReference type="AlphaFoldDB" id="A0A8C4NF49"/>
<evidence type="ECO:0000313" key="9">
    <source>
        <dbReference type="Ensembl" id="ENSEBUP00000001565.1"/>
    </source>
</evidence>
<name>A0A8C4NF49_EPTBU</name>
<keyword evidence="3" id="KW-0677">Repeat</keyword>
<protein>
    <recommendedName>
        <fullName evidence="8">Ankyrin repeat domain-containing protein</fullName>
    </recommendedName>
</protein>
<dbReference type="Ensembl" id="ENSEBUT00000001894.1">
    <property type="protein sequence ID" value="ENSEBUP00000001565.1"/>
    <property type="gene ID" value="ENSEBUG00000001288.1"/>
</dbReference>
<evidence type="ECO:0000256" key="7">
    <source>
        <dbReference type="SAM" id="MobiDB-lite"/>
    </source>
</evidence>
<dbReference type="GO" id="GO:0005102">
    <property type="term" value="F:signaling receptor binding"/>
    <property type="evidence" value="ECO:0007669"/>
    <property type="project" value="TreeGrafter"/>
</dbReference>
<evidence type="ECO:0000256" key="1">
    <source>
        <dbReference type="ARBA" id="ARBA00004240"/>
    </source>
</evidence>
<accession>A0A8C4NF49</accession>